<feature type="region of interest" description="Disordered" evidence="1">
    <location>
        <begin position="401"/>
        <end position="437"/>
    </location>
</feature>
<dbReference type="STRING" id="685588.A0A067T128"/>
<feature type="compositionally biased region" description="Polar residues" evidence="1">
    <location>
        <begin position="70"/>
        <end position="81"/>
    </location>
</feature>
<dbReference type="Proteomes" id="UP000027222">
    <property type="component" value="Unassembled WGS sequence"/>
</dbReference>
<feature type="compositionally biased region" description="Polar residues" evidence="1">
    <location>
        <begin position="413"/>
        <end position="436"/>
    </location>
</feature>
<accession>A0A067T128</accession>
<sequence>MPKDASCQGSRSSRAEPYRPSRLSRIRPDDAATQSSQGSFFQSSSNVEISGGNFSVARGHHTNLIINVNQVGQDDSESNGLRPTAQGWEESATGEDVNVSPANTRRSGETWRTRALPIQRSCDIYYRHLSVKGRGSPLWIPEPNNELPVPYRRRGVTIGDVGIITASGSFDFLFNICVPRDDPINPENLPEDFFPLNPPLRPIDLRGQSEFMPNSYLASASIQRLHYDGNPSGLTFECSASEGAILTMPDGAYSRDLANVARFRRYLAANVERWYRYINGDLGREAKNGDVRLVIGCDKTSTWGMATFSDLTEQQDLQLKFRPTGESNVGPTYGWEYSGMAEVRVGPSHQEVANLELPNDDWADRYRHPNQCVFVRTLNATLRQDVWDRLSSEFDDEVAYTPNGPNIGFRDPSPSSRSQISRDNSTYFSGSSSKNPQAPMLEDMKLLKTTVQRVQTSNIVTGLTAHPSYELNQVIMEMFKNEYPSARMVITEDADWISGLREGDSTVPPAASLLARVLVSNVLDVCEDEGFIYFREKYQMHTASTSFSDFVDLQAPNYPAGETVSLRPKGIQKATSSDRKICCSCKDTLSVEWLPGPLGPKTLCATCGRAYGRLTKFQPIEVQRQPSEDYELEDELSARRLEAIKKGRQRSPFES</sequence>
<feature type="region of interest" description="Disordered" evidence="1">
    <location>
        <begin position="70"/>
        <end position="108"/>
    </location>
</feature>
<evidence type="ECO:0000313" key="3">
    <source>
        <dbReference type="EMBL" id="KDR72733.1"/>
    </source>
</evidence>
<dbReference type="HOGENOM" id="CLU_021108_4_1_1"/>
<feature type="compositionally biased region" description="Low complexity" evidence="1">
    <location>
        <begin position="34"/>
        <end position="44"/>
    </location>
</feature>
<dbReference type="InterPro" id="IPR000679">
    <property type="entry name" value="Znf_GATA"/>
</dbReference>
<dbReference type="SMART" id="SM00401">
    <property type="entry name" value="ZnF_GATA"/>
    <property type="match status" value="1"/>
</dbReference>
<protein>
    <recommendedName>
        <fullName evidence="2">GATA-type domain-containing protein</fullName>
    </recommendedName>
</protein>
<dbReference type="SUPFAM" id="SSF57716">
    <property type="entry name" value="Glucocorticoid receptor-like (DNA-binding domain)"/>
    <property type="match status" value="1"/>
</dbReference>
<evidence type="ECO:0000313" key="4">
    <source>
        <dbReference type="Proteomes" id="UP000027222"/>
    </source>
</evidence>
<gene>
    <name evidence="3" type="ORF">GALMADRAFT_270676</name>
</gene>
<name>A0A067T128_GALM3</name>
<proteinExistence type="predicted"/>
<organism evidence="3 4">
    <name type="scientific">Galerina marginata (strain CBS 339.88)</name>
    <dbReference type="NCBI Taxonomy" id="685588"/>
    <lineage>
        <taxon>Eukaryota</taxon>
        <taxon>Fungi</taxon>
        <taxon>Dikarya</taxon>
        <taxon>Basidiomycota</taxon>
        <taxon>Agaricomycotina</taxon>
        <taxon>Agaricomycetes</taxon>
        <taxon>Agaricomycetidae</taxon>
        <taxon>Agaricales</taxon>
        <taxon>Agaricineae</taxon>
        <taxon>Strophariaceae</taxon>
        <taxon>Galerina</taxon>
    </lineage>
</organism>
<keyword evidence="4" id="KW-1185">Reference proteome</keyword>
<evidence type="ECO:0000256" key="1">
    <source>
        <dbReference type="SAM" id="MobiDB-lite"/>
    </source>
</evidence>
<dbReference type="GO" id="GO:0043565">
    <property type="term" value="F:sequence-specific DNA binding"/>
    <property type="evidence" value="ECO:0007669"/>
    <property type="project" value="InterPro"/>
</dbReference>
<evidence type="ECO:0000259" key="2">
    <source>
        <dbReference type="SMART" id="SM00401"/>
    </source>
</evidence>
<feature type="region of interest" description="Disordered" evidence="1">
    <location>
        <begin position="1"/>
        <end position="44"/>
    </location>
</feature>
<reference evidence="4" key="1">
    <citation type="journal article" date="2014" name="Proc. Natl. Acad. Sci. U.S.A.">
        <title>Extensive sampling of basidiomycete genomes demonstrates inadequacy of the white-rot/brown-rot paradigm for wood decay fungi.</title>
        <authorList>
            <person name="Riley R."/>
            <person name="Salamov A.A."/>
            <person name="Brown D.W."/>
            <person name="Nagy L.G."/>
            <person name="Floudas D."/>
            <person name="Held B.W."/>
            <person name="Levasseur A."/>
            <person name="Lombard V."/>
            <person name="Morin E."/>
            <person name="Otillar R."/>
            <person name="Lindquist E.A."/>
            <person name="Sun H."/>
            <person name="LaButti K.M."/>
            <person name="Schmutz J."/>
            <person name="Jabbour D."/>
            <person name="Luo H."/>
            <person name="Baker S.E."/>
            <person name="Pisabarro A.G."/>
            <person name="Walton J.D."/>
            <person name="Blanchette R.A."/>
            <person name="Henrissat B."/>
            <person name="Martin F."/>
            <person name="Cullen D."/>
            <person name="Hibbett D.S."/>
            <person name="Grigoriev I.V."/>
        </authorList>
    </citation>
    <scope>NUCLEOTIDE SEQUENCE [LARGE SCALE GENOMIC DNA]</scope>
    <source>
        <strain evidence="4">CBS 339.88</strain>
    </source>
</reference>
<dbReference type="GO" id="GO:0006355">
    <property type="term" value="P:regulation of DNA-templated transcription"/>
    <property type="evidence" value="ECO:0007669"/>
    <property type="project" value="InterPro"/>
</dbReference>
<dbReference type="AlphaFoldDB" id="A0A067T128"/>
<dbReference type="EMBL" id="KL142388">
    <property type="protein sequence ID" value="KDR72733.1"/>
    <property type="molecule type" value="Genomic_DNA"/>
</dbReference>
<dbReference type="OrthoDB" id="3222453at2759"/>
<feature type="domain" description="GATA-type" evidence="2">
    <location>
        <begin position="576"/>
        <end position="627"/>
    </location>
</feature>